<reference evidence="3 4" key="1">
    <citation type="journal article" date="2019" name="Int. J. Syst. Evol. Microbiol.">
        <title>The Global Catalogue of Microorganisms (GCM) 10K type strain sequencing project: providing services to taxonomists for standard genome sequencing and annotation.</title>
        <authorList>
            <consortium name="The Broad Institute Genomics Platform"/>
            <consortium name="The Broad Institute Genome Sequencing Center for Infectious Disease"/>
            <person name="Wu L."/>
            <person name="Ma J."/>
        </authorList>
    </citation>
    <scope>NUCLEOTIDE SEQUENCE [LARGE SCALE GENOMIC DNA]</scope>
    <source>
        <strain evidence="3 4">JCM 11896</strain>
    </source>
</reference>
<accession>A0ABN1XVP5</accession>
<name>A0ABN1XVP5_9PSEU</name>
<dbReference type="RefSeq" id="WP_344023505.1">
    <property type="nucleotide sequence ID" value="NZ_BAAAJK010000014.1"/>
</dbReference>
<dbReference type="GO" id="GO:0016301">
    <property type="term" value="F:kinase activity"/>
    <property type="evidence" value="ECO:0007669"/>
    <property type="project" value="UniProtKB-KW"/>
</dbReference>
<keyword evidence="1 3" id="KW-0808">Transferase</keyword>
<dbReference type="InterPro" id="IPR006204">
    <property type="entry name" value="GHMP_kinase_N_dom"/>
</dbReference>
<protein>
    <submittedName>
        <fullName evidence="3">L-threonine kinase BluE</fullName>
    </submittedName>
</protein>
<evidence type="ECO:0000256" key="1">
    <source>
        <dbReference type="ARBA" id="ARBA00022777"/>
    </source>
</evidence>
<evidence type="ECO:0000259" key="2">
    <source>
        <dbReference type="Pfam" id="PF00288"/>
    </source>
</evidence>
<dbReference type="Proteomes" id="UP001501414">
    <property type="component" value="Unassembled WGS sequence"/>
</dbReference>
<keyword evidence="1 3" id="KW-0418">Kinase</keyword>
<evidence type="ECO:0000313" key="4">
    <source>
        <dbReference type="Proteomes" id="UP001501414"/>
    </source>
</evidence>
<keyword evidence="4" id="KW-1185">Reference proteome</keyword>
<proteinExistence type="predicted"/>
<dbReference type="InterPro" id="IPR014721">
    <property type="entry name" value="Ribsml_uS5_D2-typ_fold_subgr"/>
</dbReference>
<dbReference type="EMBL" id="BAAAJK010000014">
    <property type="protein sequence ID" value="GAA1391432.1"/>
    <property type="molecule type" value="Genomic_DNA"/>
</dbReference>
<sequence length="306" mass="30867">MRTGHGYGGCHHGELLQGFFRGPDGRPRPGLVTLPSPVAGVHARFRPDPASPRVAVHPRDRTKAARAAALALRAVAPPDAPAGGRLRLTGPVPAGLGMGSSTADVVATIRAVADACGVVPDPRTVARIAVAAEAASDPLMFDDPAVRLFAQRDGVVIETLGPALPPLLVLGCLLDGGRPVDTPADAPPVPPPPVVDGYEELRDRLRTAVQRADPAGVAAVATRSARLHRTDGQLDRLLGAADEPGVLGVQIAHSGNVAGLVVDPAGTDPAAVLGRAARALRAAGLPVTGTFAAGSGAPAVAAGVHR</sequence>
<dbReference type="InterPro" id="IPR020568">
    <property type="entry name" value="Ribosomal_Su5_D2-typ_SF"/>
</dbReference>
<dbReference type="Pfam" id="PF00288">
    <property type="entry name" value="GHMP_kinases_N"/>
    <property type="match status" value="1"/>
</dbReference>
<dbReference type="Gene3D" id="3.30.230.10">
    <property type="match status" value="1"/>
</dbReference>
<evidence type="ECO:0000313" key="3">
    <source>
        <dbReference type="EMBL" id="GAA1391432.1"/>
    </source>
</evidence>
<feature type="domain" description="GHMP kinase N-terminal" evidence="2">
    <location>
        <begin position="68"/>
        <end position="134"/>
    </location>
</feature>
<gene>
    <name evidence="3" type="primary">bluE</name>
    <name evidence="3" type="ORF">GCM10009613_33880</name>
</gene>
<comment type="caution">
    <text evidence="3">The sequence shown here is derived from an EMBL/GenBank/DDBJ whole genome shotgun (WGS) entry which is preliminary data.</text>
</comment>
<dbReference type="SUPFAM" id="SSF54211">
    <property type="entry name" value="Ribosomal protein S5 domain 2-like"/>
    <property type="match status" value="1"/>
</dbReference>
<organism evidence="3 4">
    <name type="scientific">Pseudonocardia kongjuensis</name>
    <dbReference type="NCBI Taxonomy" id="102227"/>
    <lineage>
        <taxon>Bacteria</taxon>
        <taxon>Bacillati</taxon>
        <taxon>Actinomycetota</taxon>
        <taxon>Actinomycetes</taxon>
        <taxon>Pseudonocardiales</taxon>
        <taxon>Pseudonocardiaceae</taxon>
        <taxon>Pseudonocardia</taxon>
    </lineage>
</organism>